<feature type="region of interest" description="Disordered" evidence="1">
    <location>
        <begin position="53"/>
        <end position="83"/>
    </location>
</feature>
<name>X0TD57_9ZZZZ</name>
<sequence length="83" mass="9974">MKMLKIKSCEGKLIRDPADGRRLMKDRVYTMPANNYWKKRLAQNDVELCEEKKEKKFKSKSEEKRIKIQEKSEKKDEHESKGE</sequence>
<evidence type="ECO:0000256" key="1">
    <source>
        <dbReference type="SAM" id="MobiDB-lite"/>
    </source>
</evidence>
<protein>
    <submittedName>
        <fullName evidence="2">Uncharacterized protein</fullName>
    </submittedName>
</protein>
<gene>
    <name evidence="2" type="ORF">S01H1_30656</name>
</gene>
<accession>X0TD57</accession>
<reference evidence="2" key="1">
    <citation type="journal article" date="2014" name="Front. Microbiol.">
        <title>High frequency of phylogenetically diverse reductive dehalogenase-homologous genes in deep subseafloor sedimentary metagenomes.</title>
        <authorList>
            <person name="Kawai M."/>
            <person name="Futagami T."/>
            <person name="Toyoda A."/>
            <person name="Takaki Y."/>
            <person name="Nishi S."/>
            <person name="Hori S."/>
            <person name="Arai W."/>
            <person name="Tsubouchi T."/>
            <person name="Morono Y."/>
            <person name="Uchiyama I."/>
            <person name="Ito T."/>
            <person name="Fujiyama A."/>
            <person name="Inagaki F."/>
            <person name="Takami H."/>
        </authorList>
    </citation>
    <scope>NUCLEOTIDE SEQUENCE</scope>
    <source>
        <strain evidence="2">Expedition CK06-06</strain>
    </source>
</reference>
<proteinExistence type="predicted"/>
<organism evidence="2">
    <name type="scientific">marine sediment metagenome</name>
    <dbReference type="NCBI Taxonomy" id="412755"/>
    <lineage>
        <taxon>unclassified sequences</taxon>
        <taxon>metagenomes</taxon>
        <taxon>ecological metagenomes</taxon>
    </lineage>
</organism>
<evidence type="ECO:0000313" key="2">
    <source>
        <dbReference type="EMBL" id="GAF86127.1"/>
    </source>
</evidence>
<comment type="caution">
    <text evidence="2">The sequence shown here is derived from an EMBL/GenBank/DDBJ whole genome shotgun (WGS) entry which is preliminary data.</text>
</comment>
<dbReference type="EMBL" id="BARS01018878">
    <property type="protein sequence ID" value="GAF86127.1"/>
    <property type="molecule type" value="Genomic_DNA"/>
</dbReference>
<dbReference type="AlphaFoldDB" id="X0TD57"/>